<dbReference type="EMBL" id="ML145211">
    <property type="protein sequence ID" value="TBU53562.1"/>
    <property type="molecule type" value="Genomic_DNA"/>
</dbReference>
<evidence type="ECO:0000313" key="1">
    <source>
        <dbReference type="EMBL" id="TBU53562.1"/>
    </source>
</evidence>
<proteinExistence type="predicted"/>
<evidence type="ECO:0000313" key="2">
    <source>
        <dbReference type="Proteomes" id="UP000292082"/>
    </source>
</evidence>
<accession>A0A4Q9PI24</accession>
<name>A0A4Q9PI24_9APHY</name>
<dbReference type="AlphaFoldDB" id="A0A4Q9PI24"/>
<organism evidence="1 2">
    <name type="scientific">Dichomitus squalens</name>
    <dbReference type="NCBI Taxonomy" id="114155"/>
    <lineage>
        <taxon>Eukaryota</taxon>
        <taxon>Fungi</taxon>
        <taxon>Dikarya</taxon>
        <taxon>Basidiomycota</taxon>
        <taxon>Agaricomycotina</taxon>
        <taxon>Agaricomycetes</taxon>
        <taxon>Polyporales</taxon>
        <taxon>Polyporaceae</taxon>
        <taxon>Dichomitus</taxon>
    </lineage>
</organism>
<sequence length="172" mass="19446">MSRGFLLRPIIRVQNWRHGLTEGALVDHTRTQVDEVWIWVYYKPHIFHQSLLAKWMSLKCLMRVRCYIPLGLKMCEDAPSNTPLSLLAASFCLTGRHLFDIYQLPVISSPRSTRSHVSVGAGGLKGPFWNIMTQTVQSNIPEACYSLPSEVFELPASLELVVSYRSSSPPLS</sequence>
<dbReference type="Proteomes" id="UP000292082">
    <property type="component" value="Unassembled WGS sequence"/>
</dbReference>
<keyword evidence="2" id="KW-1185">Reference proteome</keyword>
<reference evidence="1 2" key="1">
    <citation type="submission" date="2019-01" db="EMBL/GenBank/DDBJ databases">
        <title>Draft genome sequences of three monokaryotic isolates of the white-rot basidiomycete fungus Dichomitus squalens.</title>
        <authorList>
            <consortium name="DOE Joint Genome Institute"/>
            <person name="Lopez S.C."/>
            <person name="Andreopoulos B."/>
            <person name="Pangilinan J."/>
            <person name="Lipzen A."/>
            <person name="Riley R."/>
            <person name="Ahrendt S."/>
            <person name="Ng V."/>
            <person name="Barry K."/>
            <person name="Daum C."/>
            <person name="Grigoriev I.V."/>
            <person name="Hilden K.S."/>
            <person name="Makela M.R."/>
            <person name="de Vries R.P."/>
        </authorList>
    </citation>
    <scope>NUCLEOTIDE SEQUENCE [LARGE SCALE GENOMIC DNA]</scope>
    <source>
        <strain evidence="1 2">CBS 464.89</strain>
    </source>
</reference>
<protein>
    <submittedName>
        <fullName evidence="1">Uncharacterized protein</fullName>
    </submittedName>
</protein>
<gene>
    <name evidence="1" type="ORF">BD310DRAFT_909446</name>
</gene>